<feature type="domain" description="Response regulatory" evidence="2">
    <location>
        <begin position="7"/>
        <end position="120"/>
    </location>
</feature>
<dbReference type="SMART" id="SM00448">
    <property type="entry name" value="REC"/>
    <property type="match status" value="1"/>
</dbReference>
<keyword evidence="1" id="KW-0597">Phosphoprotein</keyword>
<dbReference type="Pfam" id="PF00072">
    <property type="entry name" value="Response_reg"/>
    <property type="match status" value="1"/>
</dbReference>
<dbReference type="Gene3D" id="3.40.50.2300">
    <property type="match status" value="1"/>
</dbReference>
<dbReference type="SMART" id="SM00850">
    <property type="entry name" value="LytTR"/>
    <property type="match status" value="1"/>
</dbReference>
<evidence type="ECO:0000259" key="3">
    <source>
        <dbReference type="PROSITE" id="PS50930"/>
    </source>
</evidence>
<feature type="modified residue" description="4-aspartylphosphate" evidence="1">
    <location>
        <position position="59"/>
    </location>
</feature>
<evidence type="ECO:0000259" key="2">
    <source>
        <dbReference type="PROSITE" id="PS50110"/>
    </source>
</evidence>
<evidence type="ECO:0000256" key="1">
    <source>
        <dbReference type="PROSITE-ProRule" id="PRU00169"/>
    </source>
</evidence>
<proteinExistence type="predicted"/>
<dbReference type="Pfam" id="PF04397">
    <property type="entry name" value="LytTR"/>
    <property type="match status" value="1"/>
</dbReference>
<feature type="domain" description="HTH LytTR-type" evidence="3">
    <location>
        <begin position="143"/>
        <end position="242"/>
    </location>
</feature>
<evidence type="ECO:0000313" key="5">
    <source>
        <dbReference type="Proteomes" id="UP001595789"/>
    </source>
</evidence>
<dbReference type="SUPFAM" id="SSF52172">
    <property type="entry name" value="CheY-like"/>
    <property type="match status" value="1"/>
</dbReference>
<dbReference type="PANTHER" id="PTHR37299:SF1">
    <property type="entry name" value="STAGE 0 SPORULATION PROTEIN A HOMOLOG"/>
    <property type="match status" value="1"/>
</dbReference>
<dbReference type="PROSITE" id="PS50110">
    <property type="entry name" value="RESPONSE_REGULATORY"/>
    <property type="match status" value="1"/>
</dbReference>
<dbReference type="PANTHER" id="PTHR37299">
    <property type="entry name" value="TRANSCRIPTIONAL REGULATOR-RELATED"/>
    <property type="match status" value="1"/>
</dbReference>
<dbReference type="PROSITE" id="PS50930">
    <property type="entry name" value="HTH_LYTTR"/>
    <property type="match status" value="1"/>
</dbReference>
<dbReference type="RefSeq" id="WP_378987616.1">
    <property type="nucleotide sequence ID" value="NZ_JBHSBW010000013.1"/>
</dbReference>
<name>A0ABV8PCG6_9SPHI</name>
<organism evidence="4 5">
    <name type="scientific">Pedobacter lithocola</name>
    <dbReference type="NCBI Taxonomy" id="1908239"/>
    <lineage>
        <taxon>Bacteria</taxon>
        <taxon>Pseudomonadati</taxon>
        <taxon>Bacteroidota</taxon>
        <taxon>Sphingobacteriia</taxon>
        <taxon>Sphingobacteriales</taxon>
        <taxon>Sphingobacteriaceae</taxon>
        <taxon>Pedobacter</taxon>
    </lineage>
</organism>
<dbReference type="EMBL" id="JBHSBW010000013">
    <property type="protein sequence ID" value="MFC4213004.1"/>
    <property type="molecule type" value="Genomic_DNA"/>
</dbReference>
<dbReference type="InterPro" id="IPR011006">
    <property type="entry name" value="CheY-like_superfamily"/>
</dbReference>
<protein>
    <submittedName>
        <fullName evidence="4">LytR/AlgR family response regulator transcription factor</fullName>
    </submittedName>
</protein>
<evidence type="ECO:0000313" key="4">
    <source>
        <dbReference type="EMBL" id="MFC4213004.1"/>
    </source>
</evidence>
<sequence>MNSEKLRAVLLDDEERACTLLQKKLMSFEPNLEVIAILNNPVIAVEAIQHLEFDVLFLDVEMPLLNGFQFLERLGAFDFEVVFVTAYNSYTLNALRINALDYLLKPVDEEELQAAVERLVKRTFERIKLKTKPAEPISSHNRIALPTAEGIYLVRKAEIIRVEAMSNYSIFYLSDSRKIIVSRTLKEYENVLVDNFFMRINRSAIINLEFVLKYKKGDGGTISLSDGHEIEVSPSKKDLLLKKLFEDQ</sequence>
<dbReference type="InterPro" id="IPR007492">
    <property type="entry name" value="LytTR_DNA-bd_dom"/>
</dbReference>
<dbReference type="InterPro" id="IPR001789">
    <property type="entry name" value="Sig_transdc_resp-reg_receiver"/>
</dbReference>
<reference evidence="5" key="1">
    <citation type="journal article" date="2019" name="Int. J. Syst. Evol. Microbiol.">
        <title>The Global Catalogue of Microorganisms (GCM) 10K type strain sequencing project: providing services to taxonomists for standard genome sequencing and annotation.</title>
        <authorList>
            <consortium name="The Broad Institute Genomics Platform"/>
            <consortium name="The Broad Institute Genome Sequencing Center for Infectious Disease"/>
            <person name="Wu L."/>
            <person name="Ma J."/>
        </authorList>
    </citation>
    <scope>NUCLEOTIDE SEQUENCE [LARGE SCALE GENOMIC DNA]</scope>
    <source>
        <strain evidence="5">CCM 8691</strain>
    </source>
</reference>
<dbReference type="InterPro" id="IPR046947">
    <property type="entry name" value="LytR-like"/>
</dbReference>
<dbReference type="Gene3D" id="2.40.50.1020">
    <property type="entry name" value="LytTr DNA-binding domain"/>
    <property type="match status" value="1"/>
</dbReference>
<keyword evidence="5" id="KW-1185">Reference proteome</keyword>
<comment type="caution">
    <text evidence="4">The sequence shown here is derived from an EMBL/GenBank/DDBJ whole genome shotgun (WGS) entry which is preliminary data.</text>
</comment>
<gene>
    <name evidence="4" type="ORF">ACFOWA_17545</name>
</gene>
<accession>A0ABV8PCG6</accession>
<dbReference type="Proteomes" id="UP001595789">
    <property type="component" value="Unassembled WGS sequence"/>
</dbReference>